<sequence>MASIHFFCREVTRMSLSFGSIEARVLQLTMLCNMVKQSDKW</sequence>
<dbReference type="EMBL" id="BT124050">
    <property type="protein sequence ID" value="ADE77330.1"/>
    <property type="molecule type" value="mRNA"/>
</dbReference>
<protein>
    <submittedName>
        <fullName evidence="1">Uncharacterized protein</fullName>
    </submittedName>
</protein>
<organism evidence="1">
    <name type="scientific">Picea sitchensis</name>
    <name type="common">Sitka spruce</name>
    <name type="synonym">Pinus sitchensis</name>
    <dbReference type="NCBI Taxonomy" id="3332"/>
    <lineage>
        <taxon>Eukaryota</taxon>
        <taxon>Viridiplantae</taxon>
        <taxon>Streptophyta</taxon>
        <taxon>Embryophyta</taxon>
        <taxon>Tracheophyta</taxon>
        <taxon>Spermatophyta</taxon>
        <taxon>Pinopsida</taxon>
        <taxon>Pinidae</taxon>
        <taxon>Conifers I</taxon>
        <taxon>Pinales</taxon>
        <taxon>Pinaceae</taxon>
        <taxon>Picea</taxon>
    </lineage>
</organism>
<proteinExistence type="evidence at transcript level"/>
<accession>D5ACR1</accession>
<evidence type="ECO:0000313" key="1">
    <source>
        <dbReference type="EMBL" id="ADE77330.1"/>
    </source>
</evidence>
<name>D5ACR1_PICSI</name>
<dbReference type="AlphaFoldDB" id="D5ACR1"/>
<reference evidence="1" key="1">
    <citation type="submission" date="2010-04" db="EMBL/GenBank/DDBJ databases">
        <authorList>
            <person name="Reid K.E."/>
            <person name="Liao N."/>
            <person name="Chan S."/>
            <person name="Docking R."/>
            <person name="Taylor G."/>
            <person name="Moore R."/>
            <person name="Mayo M."/>
            <person name="Munro S."/>
            <person name="King J."/>
            <person name="Yanchuk A."/>
            <person name="Holt R."/>
            <person name="Jones S."/>
            <person name="Marra M."/>
            <person name="Ritland C.E."/>
            <person name="Ritland K."/>
            <person name="Bohlmann J."/>
        </authorList>
    </citation>
    <scope>NUCLEOTIDE SEQUENCE</scope>
    <source>
        <tissue evidence="1">Bud</tissue>
    </source>
</reference>